<dbReference type="RefSeq" id="WP_145377104.1">
    <property type="nucleotide sequence ID" value="NZ_CP036276.1"/>
</dbReference>
<evidence type="ECO:0000256" key="1">
    <source>
        <dbReference type="SAM" id="Coils"/>
    </source>
</evidence>
<sequence>MSTTSKVNVKELAIQRDQEDRPRIAPKRRIVSRVVLPALMIVSFLSVLAWAARDVYMPRTSVTVIPVRMSLSELQAQGTPLYNAAGWVEPRPTPTRVAALASGVVEELLVVEDQFVTAGEPIARLVDDDATLSLEQAQATLELRKAEIQEAEAGVEAARVNFDIPAHLELPVAEAEAALAAIETELSNLPHQIKQAEARLRFATYDLKTKQALGDVATQTSIEQAQSEQDAAAAGVVELTNRRAVLVQHQRALRRQVAAAAKRLELKTDEQHAFKAAKAQLMAARSRLKQAEVAVAEAELRLARMTIHAPVEGRILNLVTQPGSHLMGSAGSMQGEDRSTVVKMYSPDQLQVRVDVRFEDLPKTGRGQPVEIRSPAIAEPLTGTVLFLTGFANIQKNTLEVKVSIENPPAVLKPEMLVDVTFLAPDTEAPAEENTEEYRLFIPGALVAQDGEASFVWVADVANQVARRQPVTVSDQASGTFIEVTGGLTAASRIIASGYEELNDGDRIRITDEANIFDEETTSASHPQRFPDKAHN</sequence>
<dbReference type="InterPro" id="IPR058792">
    <property type="entry name" value="Beta-barrel_RND_2"/>
</dbReference>
<dbReference type="KEGG" id="sdyn:Mal52_32990"/>
<dbReference type="Gene3D" id="2.40.50.100">
    <property type="match status" value="2"/>
</dbReference>
<accession>A0A517ZQV3</accession>
<dbReference type="GO" id="GO:0015562">
    <property type="term" value="F:efflux transmembrane transporter activity"/>
    <property type="evidence" value="ECO:0007669"/>
    <property type="project" value="TreeGrafter"/>
</dbReference>
<protein>
    <submittedName>
        <fullName evidence="4">Multidrug resistance protein MdtA</fullName>
    </submittedName>
</protein>
<feature type="coiled-coil region" evidence="1">
    <location>
        <begin position="274"/>
        <end position="308"/>
    </location>
</feature>
<feature type="transmembrane region" description="Helical" evidence="2">
    <location>
        <begin position="30"/>
        <end position="52"/>
    </location>
</feature>
<dbReference type="Gene3D" id="2.40.420.20">
    <property type="match status" value="1"/>
</dbReference>
<dbReference type="GO" id="GO:1990281">
    <property type="term" value="C:efflux pump complex"/>
    <property type="evidence" value="ECO:0007669"/>
    <property type="project" value="TreeGrafter"/>
</dbReference>
<dbReference type="SUPFAM" id="SSF111369">
    <property type="entry name" value="HlyD-like secretion proteins"/>
    <property type="match status" value="1"/>
</dbReference>
<reference evidence="4 5" key="1">
    <citation type="submission" date="2019-02" db="EMBL/GenBank/DDBJ databases">
        <title>Deep-cultivation of Planctomycetes and their phenomic and genomic characterization uncovers novel biology.</title>
        <authorList>
            <person name="Wiegand S."/>
            <person name="Jogler M."/>
            <person name="Boedeker C."/>
            <person name="Pinto D."/>
            <person name="Vollmers J."/>
            <person name="Rivas-Marin E."/>
            <person name="Kohn T."/>
            <person name="Peeters S.H."/>
            <person name="Heuer A."/>
            <person name="Rast P."/>
            <person name="Oberbeckmann S."/>
            <person name="Bunk B."/>
            <person name="Jeske O."/>
            <person name="Meyerdierks A."/>
            <person name="Storesund J.E."/>
            <person name="Kallscheuer N."/>
            <person name="Luecker S."/>
            <person name="Lage O.M."/>
            <person name="Pohl T."/>
            <person name="Merkel B.J."/>
            <person name="Hornburger P."/>
            <person name="Mueller R.-W."/>
            <person name="Bruemmer F."/>
            <person name="Labrenz M."/>
            <person name="Spormann A.M."/>
            <person name="Op den Camp H."/>
            <person name="Overmann J."/>
            <person name="Amann R."/>
            <person name="Jetten M.S.M."/>
            <person name="Mascher T."/>
            <person name="Medema M.H."/>
            <person name="Devos D.P."/>
            <person name="Kaster A.-K."/>
            <person name="Ovreas L."/>
            <person name="Rohde M."/>
            <person name="Galperin M.Y."/>
            <person name="Jogler C."/>
        </authorList>
    </citation>
    <scope>NUCLEOTIDE SEQUENCE [LARGE SCALE GENOMIC DNA]</scope>
    <source>
        <strain evidence="4 5">Mal52</strain>
    </source>
</reference>
<evidence type="ECO:0000259" key="3">
    <source>
        <dbReference type="Pfam" id="PF25954"/>
    </source>
</evidence>
<keyword evidence="1" id="KW-0175">Coiled coil</keyword>
<keyword evidence="2" id="KW-0472">Membrane</keyword>
<evidence type="ECO:0000313" key="4">
    <source>
        <dbReference type="EMBL" id="QDU44813.1"/>
    </source>
</evidence>
<feature type="domain" description="CusB-like beta-barrel" evidence="3">
    <location>
        <begin position="363"/>
        <end position="423"/>
    </location>
</feature>
<gene>
    <name evidence="4" type="primary">mdtA_2</name>
    <name evidence="4" type="ORF">Mal52_32990</name>
</gene>
<keyword evidence="2" id="KW-0812">Transmembrane</keyword>
<dbReference type="Gene3D" id="2.40.30.170">
    <property type="match status" value="1"/>
</dbReference>
<organism evidence="4 5">
    <name type="scientific">Symmachiella dynata</name>
    <dbReference type="NCBI Taxonomy" id="2527995"/>
    <lineage>
        <taxon>Bacteria</taxon>
        <taxon>Pseudomonadati</taxon>
        <taxon>Planctomycetota</taxon>
        <taxon>Planctomycetia</taxon>
        <taxon>Planctomycetales</taxon>
        <taxon>Planctomycetaceae</taxon>
        <taxon>Symmachiella</taxon>
    </lineage>
</organism>
<dbReference type="AlphaFoldDB" id="A0A517ZQV3"/>
<dbReference type="Proteomes" id="UP000319383">
    <property type="component" value="Chromosome"/>
</dbReference>
<evidence type="ECO:0000256" key="2">
    <source>
        <dbReference type="SAM" id="Phobius"/>
    </source>
</evidence>
<dbReference type="PANTHER" id="PTHR30469">
    <property type="entry name" value="MULTIDRUG RESISTANCE PROTEIN MDTA"/>
    <property type="match status" value="1"/>
</dbReference>
<keyword evidence="5" id="KW-1185">Reference proteome</keyword>
<dbReference type="Pfam" id="PF25954">
    <property type="entry name" value="Beta-barrel_RND_2"/>
    <property type="match status" value="1"/>
</dbReference>
<name>A0A517ZQV3_9PLAN</name>
<proteinExistence type="predicted"/>
<dbReference type="EMBL" id="CP036276">
    <property type="protein sequence ID" value="QDU44813.1"/>
    <property type="molecule type" value="Genomic_DNA"/>
</dbReference>
<dbReference type="Gene3D" id="1.10.287.470">
    <property type="entry name" value="Helix hairpin bin"/>
    <property type="match status" value="2"/>
</dbReference>
<keyword evidence="2" id="KW-1133">Transmembrane helix</keyword>
<dbReference type="PANTHER" id="PTHR30469:SF15">
    <property type="entry name" value="HLYD FAMILY OF SECRETION PROTEINS"/>
    <property type="match status" value="1"/>
</dbReference>
<evidence type="ECO:0000313" key="5">
    <source>
        <dbReference type="Proteomes" id="UP000319383"/>
    </source>
</evidence>